<accession>C5BE09</accession>
<reference evidence="1 2" key="2">
    <citation type="journal article" date="2012" name="J. Bacteriol.">
        <title>Genome Sequence of Edwardsiella ictaluri 93-146, a Strain Associated with a Natural Channel Catfish Outbreak of Enteric Septicemia of Catfish.</title>
        <authorList>
            <person name="Williams M.L."/>
            <person name="Gillaspy A.F."/>
            <person name="Dyer D.W."/>
            <person name="Thune R.L."/>
            <person name="Waldbieser G.C."/>
            <person name="Schuster S.C."/>
            <person name="Gipson J."/>
            <person name="Zaitshik J."/>
            <person name="Landry C."/>
            <person name="Banes M.M."/>
            <person name="Lawrence M.L."/>
        </authorList>
    </citation>
    <scope>NUCLEOTIDE SEQUENCE [LARGE SCALE GENOMIC DNA]</scope>
    <source>
        <strain evidence="1 2">93-146</strain>
    </source>
</reference>
<dbReference type="KEGG" id="eic:NT01EI_1750"/>
<proteinExistence type="predicted"/>
<sequence>MAQGRKFAIITPTHSVYILAIPQGVALRRVLPCATYLIIY</sequence>
<evidence type="ECO:0000313" key="2">
    <source>
        <dbReference type="Proteomes" id="UP000001485"/>
    </source>
</evidence>
<dbReference type="Proteomes" id="UP000001485">
    <property type="component" value="Chromosome"/>
</dbReference>
<dbReference type="HOGENOM" id="CLU_3288711_0_0_6"/>
<organism evidence="1 2">
    <name type="scientific">Edwardsiella ictaluri (strain 93-146)</name>
    <dbReference type="NCBI Taxonomy" id="634503"/>
    <lineage>
        <taxon>Bacteria</taxon>
        <taxon>Pseudomonadati</taxon>
        <taxon>Pseudomonadota</taxon>
        <taxon>Gammaproteobacteria</taxon>
        <taxon>Enterobacterales</taxon>
        <taxon>Hafniaceae</taxon>
        <taxon>Edwardsiella</taxon>
    </lineage>
</organism>
<reference evidence="2" key="1">
    <citation type="submission" date="2009-03" db="EMBL/GenBank/DDBJ databases">
        <title>Complete genome sequence of Edwardsiella ictaluri 93-146.</title>
        <authorList>
            <person name="Williams M.L."/>
            <person name="Gillaspy A.F."/>
            <person name="Dyer D.W."/>
            <person name="Thune R.L."/>
            <person name="Waldbieser G.C."/>
            <person name="Schuster S.C."/>
            <person name="Gipson J."/>
            <person name="Zaitshik J."/>
            <person name="Landry C."/>
            <person name="Lawrence M.L."/>
        </authorList>
    </citation>
    <scope>NUCLEOTIDE SEQUENCE [LARGE SCALE GENOMIC DNA]</scope>
    <source>
        <strain evidence="2">93-146</strain>
    </source>
</reference>
<protein>
    <submittedName>
        <fullName evidence="1">Uncharacterized protein</fullName>
    </submittedName>
</protein>
<gene>
    <name evidence="1" type="ordered locus">NT01EI_1750</name>
</gene>
<dbReference type="EMBL" id="CP001600">
    <property type="protein sequence ID" value="ACR68929.1"/>
    <property type="molecule type" value="Genomic_DNA"/>
</dbReference>
<dbReference type="AlphaFoldDB" id="C5BE09"/>
<evidence type="ECO:0000313" key="1">
    <source>
        <dbReference type="EMBL" id="ACR68929.1"/>
    </source>
</evidence>
<name>C5BE09_EDWI9</name>